<dbReference type="SUPFAM" id="SSF52799">
    <property type="entry name" value="(Phosphotyrosine protein) phosphatases II"/>
    <property type="match status" value="2"/>
</dbReference>
<accession>A0AAV2RXP6</accession>
<gene>
    <name evidence="1" type="ORF">MNOR_LOCUS30696</name>
</gene>
<proteinExistence type="predicted"/>
<sequence>MDIPEALRILRSCRKNLVDNPGQYRFTHELLLEMMYGHQTSYTEQEFLNTFKEITTTSALKNQYDKLLNLPKSHNYELASNPSYSQYNRDQNIIPANGRMIFLNSVKEANGSQYINAVRVN</sequence>
<protein>
    <submittedName>
        <fullName evidence="1">Uncharacterized protein</fullName>
    </submittedName>
</protein>
<dbReference type="Proteomes" id="UP001497623">
    <property type="component" value="Unassembled WGS sequence"/>
</dbReference>
<name>A0AAV2RXP6_MEGNR</name>
<comment type="caution">
    <text evidence="1">The sequence shown here is derived from an EMBL/GenBank/DDBJ whole genome shotgun (WGS) entry which is preliminary data.</text>
</comment>
<feature type="non-terminal residue" evidence="1">
    <location>
        <position position="121"/>
    </location>
</feature>
<dbReference type="InterPro" id="IPR029021">
    <property type="entry name" value="Prot-tyrosine_phosphatase-like"/>
</dbReference>
<dbReference type="AlphaFoldDB" id="A0AAV2RXP6"/>
<dbReference type="EMBL" id="CAXKWB010038077">
    <property type="protein sequence ID" value="CAL4151169.1"/>
    <property type="molecule type" value="Genomic_DNA"/>
</dbReference>
<reference evidence="1 2" key="1">
    <citation type="submission" date="2024-05" db="EMBL/GenBank/DDBJ databases">
        <authorList>
            <person name="Wallberg A."/>
        </authorList>
    </citation>
    <scope>NUCLEOTIDE SEQUENCE [LARGE SCALE GENOMIC DNA]</scope>
</reference>
<keyword evidence="2" id="KW-1185">Reference proteome</keyword>
<organism evidence="1 2">
    <name type="scientific">Meganyctiphanes norvegica</name>
    <name type="common">Northern krill</name>
    <name type="synonym">Thysanopoda norvegica</name>
    <dbReference type="NCBI Taxonomy" id="48144"/>
    <lineage>
        <taxon>Eukaryota</taxon>
        <taxon>Metazoa</taxon>
        <taxon>Ecdysozoa</taxon>
        <taxon>Arthropoda</taxon>
        <taxon>Crustacea</taxon>
        <taxon>Multicrustacea</taxon>
        <taxon>Malacostraca</taxon>
        <taxon>Eumalacostraca</taxon>
        <taxon>Eucarida</taxon>
        <taxon>Euphausiacea</taxon>
        <taxon>Euphausiidae</taxon>
        <taxon>Meganyctiphanes</taxon>
    </lineage>
</organism>
<evidence type="ECO:0000313" key="2">
    <source>
        <dbReference type="Proteomes" id="UP001497623"/>
    </source>
</evidence>
<evidence type="ECO:0000313" key="1">
    <source>
        <dbReference type="EMBL" id="CAL4151169.1"/>
    </source>
</evidence>
<dbReference type="Gene3D" id="3.90.190.10">
    <property type="entry name" value="Protein tyrosine phosphatase superfamily"/>
    <property type="match status" value="1"/>
</dbReference>